<feature type="domain" description="STAS" evidence="1">
    <location>
        <begin position="20"/>
        <end position="111"/>
    </location>
</feature>
<dbReference type="RefSeq" id="WP_189466163.1">
    <property type="nucleotide sequence ID" value="NZ_BMXS01000002.1"/>
</dbReference>
<organism evidence="2 3">
    <name type="scientific">Litchfieldella qijiaojingensis</name>
    <dbReference type="NCBI Taxonomy" id="980347"/>
    <lineage>
        <taxon>Bacteria</taxon>
        <taxon>Pseudomonadati</taxon>
        <taxon>Pseudomonadota</taxon>
        <taxon>Gammaproteobacteria</taxon>
        <taxon>Oceanospirillales</taxon>
        <taxon>Halomonadaceae</taxon>
        <taxon>Litchfieldella</taxon>
    </lineage>
</organism>
<dbReference type="InterPro" id="IPR058548">
    <property type="entry name" value="MlaB-like_STAS"/>
</dbReference>
<dbReference type="CDD" id="cd07043">
    <property type="entry name" value="STAS_anti-anti-sigma_factors"/>
    <property type="match status" value="1"/>
</dbReference>
<dbReference type="Pfam" id="PF13466">
    <property type="entry name" value="STAS_2"/>
    <property type="match status" value="1"/>
</dbReference>
<reference evidence="3" key="1">
    <citation type="journal article" date="2019" name="Int. J. Syst. Evol. Microbiol.">
        <title>The Global Catalogue of Microorganisms (GCM) 10K type strain sequencing project: providing services to taxonomists for standard genome sequencing and annotation.</title>
        <authorList>
            <consortium name="The Broad Institute Genomics Platform"/>
            <consortium name="The Broad Institute Genome Sequencing Center for Infectious Disease"/>
            <person name="Wu L."/>
            <person name="Ma J."/>
        </authorList>
    </citation>
    <scope>NUCLEOTIDE SEQUENCE [LARGE SCALE GENOMIC DNA]</scope>
    <source>
        <strain evidence="3">KCTC 22228</strain>
    </source>
</reference>
<dbReference type="EMBL" id="BMXS01000002">
    <property type="protein sequence ID" value="GGX81818.1"/>
    <property type="molecule type" value="Genomic_DNA"/>
</dbReference>
<accession>A0ABQ2YH20</accession>
<evidence type="ECO:0000313" key="2">
    <source>
        <dbReference type="EMBL" id="GGX81818.1"/>
    </source>
</evidence>
<dbReference type="PROSITE" id="PS50801">
    <property type="entry name" value="STAS"/>
    <property type="match status" value="1"/>
</dbReference>
<dbReference type="InterPro" id="IPR002645">
    <property type="entry name" value="STAS_dom"/>
</dbReference>
<dbReference type="Gene3D" id="3.30.750.24">
    <property type="entry name" value="STAS domain"/>
    <property type="match status" value="1"/>
</dbReference>
<comment type="caution">
    <text evidence="2">The sequence shown here is derived from an EMBL/GenBank/DDBJ whole genome shotgun (WGS) entry which is preliminary data.</text>
</comment>
<dbReference type="InterPro" id="IPR036513">
    <property type="entry name" value="STAS_dom_sf"/>
</dbReference>
<keyword evidence="3" id="KW-1185">Reference proteome</keyword>
<protein>
    <recommendedName>
        <fullName evidence="1">STAS domain-containing protein</fullName>
    </recommendedName>
</protein>
<evidence type="ECO:0000259" key="1">
    <source>
        <dbReference type="PROSITE" id="PS50801"/>
    </source>
</evidence>
<proteinExistence type="predicted"/>
<gene>
    <name evidence="2" type="ORF">GCM10007160_06460</name>
</gene>
<sequence>MSVLFDRQGTRLETTHDAGLAISGEVDFDVATALAVSGREWLSSQAPGTQVRFDLRGVGRVSSAALSVLLDWTRGARAAGLVVHEVSLSPPLARLTSVAGLDALLPLAEHG</sequence>
<evidence type="ECO:0000313" key="3">
    <source>
        <dbReference type="Proteomes" id="UP000653056"/>
    </source>
</evidence>
<dbReference type="Proteomes" id="UP000653056">
    <property type="component" value="Unassembled WGS sequence"/>
</dbReference>
<dbReference type="SUPFAM" id="SSF52091">
    <property type="entry name" value="SpoIIaa-like"/>
    <property type="match status" value="1"/>
</dbReference>
<name>A0ABQ2YH20_9GAMM</name>